<reference evidence="2 3" key="1">
    <citation type="submission" date="2018-04" db="EMBL/GenBank/DDBJ databases">
        <title>Brenneria corticis sp.nov.</title>
        <authorList>
            <person name="Li Y."/>
        </authorList>
    </citation>
    <scope>NUCLEOTIDE SEQUENCE [LARGE SCALE GENOMIC DNA]</scope>
    <source>
        <strain evidence="2 3">CFCC 11842</strain>
    </source>
</reference>
<sequence length="145" mass="16959">MFGIFPEGKPVNVEGELVLPALIIIDEFSEMINIPLTYWSIKNYKKSWLKSLEKGLASKKHATLAVSMYEPENTNFLFTWVLYFYDDKVFVQNKVLFLDEYPDFTVDKINDFIEPRITHNEDGMKISEWSTDLKSVLVFFNSLND</sequence>
<dbReference type="Pfam" id="PF18228">
    <property type="entry name" value="CdiI_N"/>
    <property type="match status" value="1"/>
</dbReference>
<evidence type="ECO:0000259" key="1">
    <source>
        <dbReference type="Pfam" id="PF18228"/>
    </source>
</evidence>
<dbReference type="InterPro" id="IPR040509">
    <property type="entry name" value="CdiI_C"/>
</dbReference>
<comment type="caution">
    <text evidence="2">The sequence shown here is derived from an EMBL/GenBank/DDBJ whole genome shotgun (WGS) entry which is preliminary data.</text>
</comment>
<organism evidence="2 3">
    <name type="scientific">Brenneria corticis</name>
    <dbReference type="NCBI Taxonomy" id="2173106"/>
    <lineage>
        <taxon>Bacteria</taxon>
        <taxon>Pseudomonadati</taxon>
        <taxon>Pseudomonadota</taxon>
        <taxon>Gammaproteobacteria</taxon>
        <taxon>Enterobacterales</taxon>
        <taxon>Pectobacteriaceae</taxon>
        <taxon>Brenneria</taxon>
    </lineage>
</organism>
<keyword evidence="3" id="KW-1185">Reference proteome</keyword>
<dbReference type="Proteomes" id="UP000296159">
    <property type="component" value="Unassembled WGS sequence"/>
</dbReference>
<proteinExistence type="predicted"/>
<accession>A0A2U1TMQ9</accession>
<dbReference type="InterPro" id="IPR053755">
    <property type="entry name" value="CDI_immunity_sf"/>
</dbReference>
<feature type="domain" description="CdiI C-terminal" evidence="1">
    <location>
        <begin position="35"/>
        <end position="138"/>
    </location>
</feature>
<gene>
    <name evidence="2" type="ORF">DDT56_21210</name>
</gene>
<dbReference type="AlphaFoldDB" id="A0A2U1TMQ9"/>
<evidence type="ECO:0000313" key="2">
    <source>
        <dbReference type="EMBL" id="PWC10705.1"/>
    </source>
</evidence>
<name>A0A2U1TMQ9_9GAMM</name>
<dbReference type="Gene3D" id="3.30.2450.20">
    <property type="match status" value="1"/>
</dbReference>
<dbReference type="EMBL" id="QDKH01000035">
    <property type="protein sequence ID" value="PWC10705.1"/>
    <property type="molecule type" value="Genomic_DNA"/>
</dbReference>
<dbReference type="RefSeq" id="WP_136168357.1">
    <property type="nucleotide sequence ID" value="NZ_KZ819097.1"/>
</dbReference>
<dbReference type="CDD" id="cd20699">
    <property type="entry name" value="CdiI_ECL-like"/>
    <property type="match status" value="1"/>
</dbReference>
<evidence type="ECO:0000313" key="3">
    <source>
        <dbReference type="Proteomes" id="UP000296159"/>
    </source>
</evidence>
<protein>
    <recommendedName>
        <fullName evidence="1">CdiI C-terminal domain-containing protein</fullName>
    </recommendedName>
</protein>